<sequence>MFLISSVLSIILLFFLSLLIPVLSFTLPIYKIKKMKRFTTKEKVIINIIIIFLIAIINPWLLFFYVGFFMVIEFLYNYFNNIRNNIKKFDRIVIISIITTVIMAFVLFLLREEINNNIELLMKVYEQQFQITRLESMEIFSMIKENFLYYIFVYSILSVFLVYVSLDIKDYNEWTISFEWLLIYVISFFFIYLLKIDNFYISNFLQIGETIFLFFGIKTLYSYFMSLIKQINISNILAIIVAFMFPFGTFLVGVLGGFKIDKK</sequence>
<evidence type="ECO:0000256" key="1">
    <source>
        <dbReference type="SAM" id="Phobius"/>
    </source>
</evidence>
<dbReference type="OrthoDB" id="86776at2"/>
<dbReference type="AlphaFoldDB" id="A0A377GXA4"/>
<feature type="transmembrane region" description="Helical" evidence="1">
    <location>
        <begin position="44"/>
        <end position="72"/>
    </location>
</feature>
<feature type="transmembrane region" description="Helical" evidence="1">
    <location>
        <begin position="92"/>
        <end position="110"/>
    </location>
</feature>
<feature type="transmembrane region" description="Helical" evidence="1">
    <location>
        <begin position="6"/>
        <end position="32"/>
    </location>
</feature>
<feature type="transmembrane region" description="Helical" evidence="1">
    <location>
        <begin position="178"/>
        <end position="194"/>
    </location>
</feature>
<evidence type="ECO:0000313" key="2">
    <source>
        <dbReference type="EMBL" id="STO31244.1"/>
    </source>
</evidence>
<keyword evidence="1" id="KW-0472">Membrane</keyword>
<keyword evidence="3" id="KW-1185">Reference proteome</keyword>
<proteinExistence type="predicted"/>
<evidence type="ECO:0000313" key="3">
    <source>
        <dbReference type="Proteomes" id="UP000255328"/>
    </source>
</evidence>
<keyword evidence="1" id="KW-1133">Transmembrane helix</keyword>
<feature type="transmembrane region" description="Helical" evidence="1">
    <location>
        <begin position="236"/>
        <end position="258"/>
    </location>
</feature>
<keyword evidence="1" id="KW-0812">Transmembrane</keyword>
<dbReference type="EMBL" id="UGGU01000003">
    <property type="protein sequence ID" value="STO31244.1"/>
    <property type="molecule type" value="Genomic_DNA"/>
</dbReference>
<dbReference type="Proteomes" id="UP000255328">
    <property type="component" value="Unassembled WGS sequence"/>
</dbReference>
<accession>A0A377GXA4</accession>
<dbReference type="RefSeq" id="WP_115269371.1">
    <property type="nucleotide sequence ID" value="NZ_UGGU01000003.1"/>
</dbReference>
<gene>
    <name evidence="2" type="ORF">NCTC10723_00689</name>
</gene>
<name>A0A377GXA4_9FUSO</name>
<protein>
    <submittedName>
        <fullName evidence="2">Uncharacterized protein</fullName>
    </submittedName>
</protein>
<feature type="transmembrane region" description="Helical" evidence="1">
    <location>
        <begin position="206"/>
        <end position="224"/>
    </location>
</feature>
<feature type="transmembrane region" description="Helical" evidence="1">
    <location>
        <begin position="147"/>
        <end position="166"/>
    </location>
</feature>
<organism evidence="2 3">
    <name type="scientific">Fusobacterium necrogenes</name>
    <dbReference type="NCBI Taxonomy" id="858"/>
    <lineage>
        <taxon>Bacteria</taxon>
        <taxon>Fusobacteriati</taxon>
        <taxon>Fusobacteriota</taxon>
        <taxon>Fusobacteriia</taxon>
        <taxon>Fusobacteriales</taxon>
        <taxon>Fusobacteriaceae</taxon>
        <taxon>Fusobacterium</taxon>
    </lineage>
</organism>
<reference evidence="2 3" key="1">
    <citation type="submission" date="2018-06" db="EMBL/GenBank/DDBJ databases">
        <authorList>
            <consortium name="Pathogen Informatics"/>
            <person name="Doyle S."/>
        </authorList>
    </citation>
    <scope>NUCLEOTIDE SEQUENCE [LARGE SCALE GENOMIC DNA]</scope>
    <source>
        <strain evidence="2 3">NCTC10723</strain>
    </source>
</reference>